<keyword evidence="3" id="KW-1003">Cell membrane</keyword>
<keyword evidence="4" id="KW-0812">Transmembrane</keyword>
<evidence type="ECO:0000256" key="7">
    <source>
        <dbReference type="ARBA" id="ARBA00023121"/>
    </source>
</evidence>
<keyword evidence="6" id="KW-1133">Transmembrane helix</keyword>
<dbReference type="InterPro" id="IPR040326">
    <property type="entry name" value="HAP2/GCS1"/>
</dbReference>
<name>A0A8J4B4L4_9CHLO</name>
<dbReference type="PANTHER" id="PTHR31764">
    <property type="entry name" value="PROTEIN HAPLESS 2"/>
    <property type="match status" value="1"/>
</dbReference>
<evidence type="ECO:0000313" key="15">
    <source>
        <dbReference type="Proteomes" id="UP000747399"/>
    </source>
</evidence>
<comment type="similarity">
    <text evidence="2">Belongs to the HAP2/GCS1 family.</text>
</comment>
<evidence type="ECO:0000259" key="13">
    <source>
        <dbReference type="Pfam" id="PF10699"/>
    </source>
</evidence>
<feature type="region of interest" description="Disordered" evidence="11">
    <location>
        <begin position="657"/>
        <end position="752"/>
    </location>
</feature>
<dbReference type="InterPro" id="IPR018928">
    <property type="entry name" value="HAP2/GCS1_dom"/>
</dbReference>
<dbReference type="EMBL" id="BNCO01000016">
    <property type="protein sequence ID" value="GIL53993.1"/>
    <property type="molecule type" value="Genomic_DNA"/>
</dbReference>
<gene>
    <name evidence="14" type="ORF">Vafri_9547</name>
</gene>
<evidence type="ECO:0000313" key="14">
    <source>
        <dbReference type="EMBL" id="GIL53993.1"/>
    </source>
</evidence>
<dbReference type="AlphaFoldDB" id="A0A8J4B4L4"/>
<feature type="compositionally biased region" description="Pro residues" evidence="11">
    <location>
        <begin position="657"/>
        <end position="671"/>
    </location>
</feature>
<feature type="compositionally biased region" description="Polar residues" evidence="11">
    <location>
        <begin position="764"/>
        <end position="776"/>
    </location>
</feature>
<feature type="compositionally biased region" description="Basic and acidic residues" evidence="11">
    <location>
        <begin position="777"/>
        <end position="788"/>
    </location>
</feature>
<keyword evidence="7" id="KW-0446">Lipid-binding</keyword>
<evidence type="ECO:0000256" key="10">
    <source>
        <dbReference type="ARBA" id="ARBA00023279"/>
    </source>
</evidence>
<evidence type="ECO:0000256" key="1">
    <source>
        <dbReference type="ARBA" id="ARBA00004251"/>
    </source>
</evidence>
<keyword evidence="8" id="KW-0472">Membrane</keyword>
<feature type="region of interest" description="Disordered" evidence="11">
    <location>
        <begin position="764"/>
        <end position="788"/>
    </location>
</feature>
<feature type="signal peptide" evidence="12">
    <location>
        <begin position="1"/>
        <end position="20"/>
    </location>
</feature>
<dbReference type="Proteomes" id="UP000747399">
    <property type="component" value="Unassembled WGS sequence"/>
</dbReference>
<evidence type="ECO:0000256" key="6">
    <source>
        <dbReference type="ARBA" id="ARBA00022989"/>
    </source>
</evidence>
<reference evidence="14" key="1">
    <citation type="journal article" date="2021" name="Proc. Natl. Acad. Sci. U.S.A.">
        <title>Three genomes in the algal genus Volvox reveal the fate of a haploid sex-determining region after a transition to homothallism.</title>
        <authorList>
            <person name="Yamamoto K."/>
            <person name="Hamaji T."/>
            <person name="Kawai-Toyooka H."/>
            <person name="Matsuzaki R."/>
            <person name="Takahashi F."/>
            <person name="Nishimura Y."/>
            <person name="Kawachi M."/>
            <person name="Noguchi H."/>
            <person name="Minakuchi Y."/>
            <person name="Umen J.G."/>
            <person name="Toyoda A."/>
            <person name="Nozaki H."/>
        </authorList>
    </citation>
    <scope>NUCLEOTIDE SEQUENCE</scope>
    <source>
        <strain evidence="14">NIES-3780</strain>
    </source>
</reference>
<evidence type="ECO:0000256" key="4">
    <source>
        <dbReference type="ARBA" id="ARBA00022692"/>
    </source>
</evidence>
<feature type="compositionally biased region" description="Polar residues" evidence="11">
    <location>
        <begin position="711"/>
        <end position="724"/>
    </location>
</feature>
<comment type="subcellular location">
    <subcellularLocation>
        <location evidence="1">Cell membrane</location>
        <topology evidence="1">Single-pass type I membrane protein</topology>
    </subcellularLocation>
</comment>
<keyword evidence="10" id="KW-0278">Fertilization</keyword>
<dbReference type="GO" id="GO:0005886">
    <property type="term" value="C:plasma membrane"/>
    <property type="evidence" value="ECO:0007669"/>
    <property type="project" value="UniProtKB-SubCell"/>
</dbReference>
<proteinExistence type="inferred from homology"/>
<dbReference type="GO" id="GO:0007338">
    <property type="term" value="P:single fertilization"/>
    <property type="evidence" value="ECO:0007669"/>
    <property type="project" value="UniProtKB-KW"/>
</dbReference>
<evidence type="ECO:0000256" key="11">
    <source>
        <dbReference type="SAM" id="MobiDB-lite"/>
    </source>
</evidence>
<feature type="non-terminal residue" evidence="14">
    <location>
        <position position="1"/>
    </location>
</feature>
<organism evidence="14 15">
    <name type="scientific">Volvox africanus</name>
    <dbReference type="NCBI Taxonomy" id="51714"/>
    <lineage>
        <taxon>Eukaryota</taxon>
        <taxon>Viridiplantae</taxon>
        <taxon>Chlorophyta</taxon>
        <taxon>core chlorophytes</taxon>
        <taxon>Chlorophyceae</taxon>
        <taxon>CS clade</taxon>
        <taxon>Chlamydomonadales</taxon>
        <taxon>Volvocaceae</taxon>
        <taxon>Volvox</taxon>
    </lineage>
</organism>
<protein>
    <recommendedName>
        <fullName evidence="13">Generative cell specific-1/HAP2 domain-containing protein</fullName>
    </recommendedName>
</protein>
<evidence type="ECO:0000256" key="8">
    <source>
        <dbReference type="ARBA" id="ARBA00023136"/>
    </source>
</evidence>
<accession>A0A8J4B4L4</accession>
<feature type="domain" description="Generative cell specific-1/HAP2" evidence="13">
    <location>
        <begin position="40"/>
        <end position="606"/>
    </location>
</feature>
<comment type="caution">
    <text evidence="14">The sequence shown here is derived from an EMBL/GenBank/DDBJ whole genome shotgun (WGS) entry which is preliminary data.</text>
</comment>
<evidence type="ECO:0000256" key="5">
    <source>
        <dbReference type="ARBA" id="ARBA00022729"/>
    </source>
</evidence>
<dbReference type="PANTHER" id="PTHR31764:SF0">
    <property type="entry name" value="GENERATIVE CELL SPECIFIC-1_HAP2 DOMAIN-CONTAINING PROTEIN"/>
    <property type="match status" value="1"/>
</dbReference>
<evidence type="ECO:0000256" key="9">
    <source>
        <dbReference type="ARBA" id="ARBA00023157"/>
    </source>
</evidence>
<dbReference type="Pfam" id="PF10699">
    <property type="entry name" value="HAP2-GCS1"/>
    <property type="match status" value="1"/>
</dbReference>
<sequence length="788" mass="85876">MTRFIIFFIFCLLWGSRVEGEVLATGRLEKCVRDGTSEAINCNTKLIVTLTVGHGGLVRTEDLEFSLRCVNSPDGNCPCSCNAATDPNCSCRDLQAPMRVSLTKSALWASYSLQYVNSFNWKPYEVINKPDKACKDGDNEASPDCGWYTKNGQRVPDSQGFCCECQDKDVFDDTFKGDKFSTRANLDCKFKISMLFFKKVTSSHCYKFNPVWYAGYQVGSAALQFNINVTVEVPQPYPQGPASYPPPPGVNSVEINTSIPRAPPPPITYKTENLYLSPSVPSATSKGKQLSAKLIGDFATYTQVPDLGNRMLMVPEDANADFSYGLRGVNRSTWMLLDKSFISFDGRACDKVGTGFSAFRYQTNGCYRTAGTCLGNQLKDIWESDRSRVSSGRAPLYMVTQFTGGNEALLNKMGGPMSFVLPVTSQAESVVTLSVTADNVRLVTNRCPGKLSNVRVCRFGNGDMSVCGSFESGSRGFIRLEVANTGRLPADYTITVTNCSVNVMDVQARFVSLDAGELLSLEPPIDLFVEDSQPLTRTCTVTLYDSTGEITDSTAFSFYTNATKFDPKPVGGYNGKGSGAGERKNRTAGCGSCGFVNVFCFVSNKCWPKIGRIAGLFGGMMTGVGVLALAVKFGLLSSMLRACCGVGNAAAPPAYAEPPLPPPPPPPPPPNTQAYRKNIHPQAYPPGYPSAPQPQLSYKMYGHNGGGGGSRQSPSPKWKQTFNNAYDMRQGPYPLSEDVADGNGPTLSYASRRPSLLKRMLYNSYDSRYDTPSSKQGSRDYEKLQQQQ</sequence>
<feature type="chain" id="PRO_5035287258" description="Generative cell specific-1/HAP2 domain-containing protein" evidence="12">
    <location>
        <begin position="21"/>
        <end position="788"/>
    </location>
</feature>
<evidence type="ECO:0000256" key="3">
    <source>
        <dbReference type="ARBA" id="ARBA00022475"/>
    </source>
</evidence>
<evidence type="ECO:0000256" key="12">
    <source>
        <dbReference type="SAM" id="SignalP"/>
    </source>
</evidence>
<keyword evidence="9" id="KW-1015">Disulfide bond</keyword>
<keyword evidence="15" id="KW-1185">Reference proteome</keyword>
<dbReference type="GO" id="GO:0008289">
    <property type="term" value="F:lipid binding"/>
    <property type="evidence" value="ECO:0007669"/>
    <property type="project" value="UniProtKB-KW"/>
</dbReference>
<keyword evidence="5 12" id="KW-0732">Signal</keyword>
<feature type="compositionally biased region" description="Pro residues" evidence="11">
    <location>
        <begin position="683"/>
        <end position="692"/>
    </location>
</feature>
<evidence type="ECO:0000256" key="2">
    <source>
        <dbReference type="ARBA" id="ARBA00010929"/>
    </source>
</evidence>